<dbReference type="EMBL" id="VFQX01000035">
    <property type="protein sequence ID" value="KAF0977020.1"/>
    <property type="molecule type" value="Genomic_DNA"/>
</dbReference>
<dbReference type="PANTHER" id="PTHR23049">
    <property type="entry name" value="MYOSIN REGULATORY LIGHT CHAIN 2"/>
    <property type="match status" value="1"/>
</dbReference>
<dbReference type="GeneID" id="68110891"/>
<feature type="domain" description="EF-hand" evidence="3">
    <location>
        <begin position="82"/>
        <end position="117"/>
    </location>
</feature>
<dbReference type="EMBL" id="VFQX01000039">
    <property type="protein sequence ID" value="KAF0976341.1"/>
    <property type="molecule type" value="Genomic_DNA"/>
</dbReference>
<gene>
    <name evidence="5" type="ORF">FDP41_003673</name>
    <name evidence="4" type="ORF">FDP41_004647</name>
</gene>
<evidence type="ECO:0000256" key="2">
    <source>
        <dbReference type="ARBA" id="ARBA00022837"/>
    </source>
</evidence>
<dbReference type="Proteomes" id="UP000444721">
    <property type="component" value="Unassembled WGS sequence"/>
</dbReference>
<dbReference type="Pfam" id="PF13405">
    <property type="entry name" value="EF-hand_6"/>
    <property type="match status" value="1"/>
</dbReference>
<dbReference type="GO" id="GO:0005509">
    <property type="term" value="F:calcium ion binding"/>
    <property type="evidence" value="ECO:0007669"/>
    <property type="project" value="InterPro"/>
</dbReference>
<dbReference type="AlphaFoldDB" id="A0A6A5BQ27"/>
<dbReference type="OrthoDB" id="429467at2759"/>
<dbReference type="SMART" id="SM00054">
    <property type="entry name" value="EFh"/>
    <property type="match status" value="3"/>
</dbReference>
<dbReference type="InterPro" id="IPR050403">
    <property type="entry name" value="Myosin_RLC"/>
</dbReference>
<comment type="caution">
    <text evidence="4">The sequence shown here is derived from an EMBL/GenBank/DDBJ whole genome shotgun (WGS) entry which is preliminary data.</text>
</comment>
<dbReference type="VEuPathDB" id="AmoebaDB:NF0125610"/>
<dbReference type="VEuPathDB" id="AmoebaDB:NfTy_065190"/>
<keyword evidence="2" id="KW-0106">Calcium</keyword>
<reference evidence="4 6" key="1">
    <citation type="journal article" date="2019" name="Sci. Rep.">
        <title>Nanopore sequencing improves the draft genome of the human pathogenic amoeba Naegleria fowleri.</title>
        <authorList>
            <person name="Liechti N."/>
            <person name="Schurch N."/>
            <person name="Bruggmann R."/>
            <person name="Wittwer M."/>
        </authorList>
    </citation>
    <scope>NUCLEOTIDE SEQUENCE [LARGE SCALE GENOMIC DNA]</scope>
    <source>
        <strain evidence="4 6">ATCC 30894</strain>
    </source>
</reference>
<dbReference type="InterPro" id="IPR011992">
    <property type="entry name" value="EF-hand-dom_pair"/>
</dbReference>
<sequence length="152" mass="17787">MSSDQLTQQQIKEYKEAFAFFDKDEDQKVSKADLEKTFLSLGENKSQNDIRKMIEECDSSRTGFITFTEFLTVLSQKLKNTDREEKIREAFRAFDEDGKGTIPSKELKDALCNWGEKFTEQEWVQMRNEIGAKDSGDFDYEQFICKMLNKSQ</sequence>
<evidence type="ECO:0000256" key="1">
    <source>
        <dbReference type="ARBA" id="ARBA00022737"/>
    </source>
</evidence>
<dbReference type="PROSITE" id="PS00018">
    <property type="entry name" value="EF_HAND_1"/>
    <property type="match status" value="2"/>
</dbReference>
<dbReference type="InterPro" id="IPR002048">
    <property type="entry name" value="EF_hand_dom"/>
</dbReference>
<dbReference type="Pfam" id="PF13499">
    <property type="entry name" value="EF-hand_7"/>
    <property type="match status" value="1"/>
</dbReference>
<dbReference type="OMA" id="TICENEQ"/>
<protein>
    <recommendedName>
        <fullName evidence="3">EF-hand domain-containing protein</fullName>
    </recommendedName>
</protein>
<name>A0A6A5BQ27_NAEFO</name>
<dbReference type="PROSITE" id="PS50222">
    <property type="entry name" value="EF_HAND_2"/>
    <property type="match status" value="3"/>
</dbReference>
<dbReference type="Gene3D" id="1.10.238.10">
    <property type="entry name" value="EF-hand"/>
    <property type="match status" value="2"/>
</dbReference>
<accession>A0A6A5BQ27</accession>
<organism evidence="4 6">
    <name type="scientific">Naegleria fowleri</name>
    <name type="common">Brain eating amoeba</name>
    <dbReference type="NCBI Taxonomy" id="5763"/>
    <lineage>
        <taxon>Eukaryota</taxon>
        <taxon>Discoba</taxon>
        <taxon>Heterolobosea</taxon>
        <taxon>Tetramitia</taxon>
        <taxon>Eutetramitia</taxon>
        <taxon>Vahlkampfiidae</taxon>
        <taxon>Naegleria</taxon>
    </lineage>
</organism>
<feature type="domain" description="EF-hand" evidence="3">
    <location>
        <begin position="45"/>
        <end position="80"/>
    </location>
</feature>
<dbReference type="FunFam" id="1.10.238.10:FF:000527">
    <property type="entry name" value="Calmodulin-3"/>
    <property type="match status" value="1"/>
</dbReference>
<evidence type="ECO:0000259" key="3">
    <source>
        <dbReference type="PROSITE" id="PS50222"/>
    </source>
</evidence>
<evidence type="ECO:0000313" key="6">
    <source>
        <dbReference type="Proteomes" id="UP000444721"/>
    </source>
</evidence>
<dbReference type="VEuPathDB" id="AmoebaDB:FDP41_004647"/>
<evidence type="ECO:0000313" key="5">
    <source>
        <dbReference type="EMBL" id="KAF0977020.1"/>
    </source>
</evidence>
<dbReference type="VEuPathDB" id="AmoebaDB:FDP41_003673"/>
<keyword evidence="1" id="KW-0677">Repeat</keyword>
<keyword evidence="6" id="KW-1185">Reference proteome</keyword>
<evidence type="ECO:0000313" key="4">
    <source>
        <dbReference type="EMBL" id="KAF0976341.1"/>
    </source>
</evidence>
<feature type="domain" description="EF-hand" evidence="3">
    <location>
        <begin position="9"/>
        <end position="44"/>
    </location>
</feature>
<dbReference type="CDD" id="cd00051">
    <property type="entry name" value="EFh"/>
    <property type="match status" value="2"/>
</dbReference>
<proteinExistence type="predicted"/>
<dbReference type="RefSeq" id="XP_044561733.1">
    <property type="nucleotide sequence ID" value="XM_044707003.1"/>
</dbReference>
<dbReference type="InterPro" id="IPR018247">
    <property type="entry name" value="EF_Hand_1_Ca_BS"/>
</dbReference>
<dbReference type="SUPFAM" id="SSF47473">
    <property type="entry name" value="EF-hand"/>
    <property type="match status" value="1"/>
</dbReference>